<dbReference type="SUPFAM" id="SSF109732">
    <property type="entry name" value="HBS1-like domain"/>
    <property type="match status" value="1"/>
</dbReference>
<name>A0A2G8KRK5_STIJA</name>
<dbReference type="EMBL" id="MRZV01000412">
    <property type="protein sequence ID" value="PIK50595.1"/>
    <property type="molecule type" value="Genomic_DNA"/>
</dbReference>
<keyword evidence="2" id="KW-0963">Cytoplasm</keyword>
<accession>A0A2G8KRK5</accession>
<dbReference type="InterPro" id="IPR027417">
    <property type="entry name" value="P-loop_NTPase"/>
</dbReference>
<dbReference type="SUPFAM" id="SSF52540">
    <property type="entry name" value="P-loop containing nucleoside triphosphate hydrolases"/>
    <property type="match status" value="1"/>
</dbReference>
<organism evidence="11 12">
    <name type="scientific">Stichopus japonicus</name>
    <name type="common">Sea cucumber</name>
    <dbReference type="NCBI Taxonomy" id="307972"/>
    <lineage>
        <taxon>Eukaryota</taxon>
        <taxon>Metazoa</taxon>
        <taxon>Echinodermata</taxon>
        <taxon>Eleutherozoa</taxon>
        <taxon>Echinozoa</taxon>
        <taxon>Holothuroidea</taxon>
        <taxon>Aspidochirotacea</taxon>
        <taxon>Aspidochirotida</taxon>
        <taxon>Stichopodidae</taxon>
        <taxon>Apostichopus</taxon>
    </lineage>
</organism>
<keyword evidence="4" id="KW-0547">Nucleotide-binding</keyword>
<keyword evidence="6" id="KW-0648">Protein biosynthesis</keyword>
<reference evidence="11 12" key="1">
    <citation type="journal article" date="2017" name="PLoS Biol.">
        <title>The sea cucumber genome provides insights into morphological evolution and visceral regeneration.</title>
        <authorList>
            <person name="Zhang X."/>
            <person name="Sun L."/>
            <person name="Yuan J."/>
            <person name="Sun Y."/>
            <person name="Gao Y."/>
            <person name="Zhang L."/>
            <person name="Li S."/>
            <person name="Dai H."/>
            <person name="Hamel J.F."/>
            <person name="Liu C."/>
            <person name="Yu Y."/>
            <person name="Liu S."/>
            <person name="Lin W."/>
            <person name="Guo K."/>
            <person name="Jin S."/>
            <person name="Xu P."/>
            <person name="Storey K.B."/>
            <person name="Huan P."/>
            <person name="Zhang T."/>
            <person name="Zhou Y."/>
            <person name="Zhang J."/>
            <person name="Lin C."/>
            <person name="Li X."/>
            <person name="Xing L."/>
            <person name="Huo D."/>
            <person name="Sun M."/>
            <person name="Wang L."/>
            <person name="Mercier A."/>
            <person name="Li F."/>
            <person name="Yang H."/>
            <person name="Xiang J."/>
        </authorList>
    </citation>
    <scope>NUCLEOTIDE SEQUENCE [LARGE SCALE GENOMIC DNA]</scope>
    <source>
        <strain evidence="11">Shaxun</strain>
        <tissue evidence="11">Muscle</tissue>
    </source>
</reference>
<evidence type="ECO:0000313" key="11">
    <source>
        <dbReference type="EMBL" id="PIK50595.1"/>
    </source>
</evidence>
<evidence type="ECO:0000259" key="10">
    <source>
        <dbReference type="Pfam" id="PF08938"/>
    </source>
</evidence>
<dbReference type="InterPro" id="IPR000795">
    <property type="entry name" value="T_Tr_GTP-bd_dom"/>
</dbReference>
<evidence type="ECO:0000256" key="8">
    <source>
        <dbReference type="SAM" id="MobiDB-lite"/>
    </source>
</evidence>
<keyword evidence="5" id="KW-0378">Hydrolase</keyword>
<keyword evidence="7" id="KW-0342">GTP-binding</keyword>
<gene>
    <name evidence="11" type="ORF">BSL78_12522</name>
</gene>
<evidence type="ECO:0000256" key="6">
    <source>
        <dbReference type="ARBA" id="ARBA00022917"/>
    </source>
</evidence>
<evidence type="ECO:0000256" key="4">
    <source>
        <dbReference type="ARBA" id="ARBA00022741"/>
    </source>
</evidence>
<feature type="domain" description="HBS1-like protein N-terminal" evidence="10">
    <location>
        <begin position="62"/>
        <end position="136"/>
    </location>
</feature>
<evidence type="ECO:0000256" key="2">
    <source>
        <dbReference type="ARBA" id="ARBA00022490"/>
    </source>
</evidence>
<evidence type="ECO:0000313" key="12">
    <source>
        <dbReference type="Proteomes" id="UP000230750"/>
    </source>
</evidence>
<dbReference type="Gene3D" id="1.10.8.10">
    <property type="entry name" value="DNA helicase RuvA subunit, C-terminal domain"/>
    <property type="match status" value="1"/>
</dbReference>
<feature type="region of interest" description="Disordered" evidence="8">
    <location>
        <begin position="1"/>
        <end position="30"/>
    </location>
</feature>
<feature type="compositionally biased region" description="Low complexity" evidence="8">
    <location>
        <begin position="230"/>
        <end position="241"/>
    </location>
</feature>
<sequence>MSRHRSVRGMTYDEDLDGYDDDLYGQSVEDDYGVSPATAEQFLYPGSHRGHQLSSFLENIGEEEDERGAMQEPLADSGSFKRPKLNATDEARLQSCLEEIRNIVGETVPEHVIITKVLESNFGFETALDGCLNYQENGSKRRKADKQPPIVSRNTKAPPTLHIEDPLQKRLQEEAEAQLTVGVTKMSFAGQAEAKVGFEVKEPPKVKVQESLTPIGAASPDRRGSMPKVSSSSDLTALTSTPNRRESKTKPLDIDVSKEYLERQAGKELLNMVVIGHVDAGKSTLMGHLLYLLGQVNKTQMHKYETESKKQGKASFAYAWVLDETGEERERTMNAQKKHSV</sequence>
<evidence type="ECO:0000256" key="3">
    <source>
        <dbReference type="ARBA" id="ARBA00022553"/>
    </source>
</evidence>
<dbReference type="InterPro" id="IPR015033">
    <property type="entry name" value="HBS1-like_N"/>
</dbReference>
<dbReference type="AlphaFoldDB" id="A0A2G8KRK5"/>
<evidence type="ECO:0000256" key="7">
    <source>
        <dbReference type="ARBA" id="ARBA00023134"/>
    </source>
</evidence>
<evidence type="ECO:0000256" key="5">
    <source>
        <dbReference type="ARBA" id="ARBA00022801"/>
    </source>
</evidence>
<dbReference type="OrthoDB" id="342024at2759"/>
<comment type="caution">
    <text evidence="11">The sequence shown here is derived from an EMBL/GenBank/DDBJ whole genome shotgun (WGS) entry which is preliminary data.</text>
</comment>
<dbReference type="STRING" id="307972.A0A2G8KRK5"/>
<dbReference type="GO" id="GO:0006412">
    <property type="term" value="P:translation"/>
    <property type="evidence" value="ECO:0007669"/>
    <property type="project" value="UniProtKB-KW"/>
</dbReference>
<dbReference type="InterPro" id="IPR037189">
    <property type="entry name" value="HBS1-like_N_sf"/>
</dbReference>
<feature type="region of interest" description="Disordered" evidence="8">
    <location>
        <begin position="45"/>
        <end position="86"/>
    </location>
</feature>
<evidence type="ECO:0000259" key="9">
    <source>
        <dbReference type="Pfam" id="PF00009"/>
    </source>
</evidence>
<comment type="subcellular location">
    <subcellularLocation>
        <location evidence="1">Cytoplasm</location>
    </subcellularLocation>
</comment>
<dbReference type="Proteomes" id="UP000230750">
    <property type="component" value="Unassembled WGS sequence"/>
</dbReference>
<dbReference type="Gene3D" id="3.40.50.300">
    <property type="entry name" value="P-loop containing nucleotide triphosphate hydrolases"/>
    <property type="match status" value="1"/>
</dbReference>
<dbReference type="GO" id="GO:0005525">
    <property type="term" value="F:GTP binding"/>
    <property type="evidence" value="ECO:0007669"/>
    <property type="project" value="UniProtKB-KW"/>
</dbReference>
<feature type="compositionally biased region" description="Acidic residues" evidence="8">
    <location>
        <begin position="12"/>
        <end position="30"/>
    </location>
</feature>
<protein>
    <submittedName>
        <fullName evidence="11">Putative HBS1-like protein</fullName>
    </submittedName>
</protein>
<dbReference type="Pfam" id="PF08938">
    <property type="entry name" value="HBS1_N"/>
    <property type="match status" value="1"/>
</dbReference>
<proteinExistence type="predicted"/>
<feature type="region of interest" description="Disordered" evidence="8">
    <location>
        <begin position="209"/>
        <end position="251"/>
    </location>
</feature>
<keyword evidence="12" id="KW-1185">Reference proteome</keyword>
<evidence type="ECO:0000256" key="1">
    <source>
        <dbReference type="ARBA" id="ARBA00004496"/>
    </source>
</evidence>
<dbReference type="PANTHER" id="PTHR23115">
    <property type="entry name" value="TRANSLATION FACTOR"/>
    <property type="match status" value="1"/>
</dbReference>
<feature type="region of interest" description="Disordered" evidence="8">
    <location>
        <begin position="139"/>
        <end position="162"/>
    </location>
</feature>
<dbReference type="Pfam" id="PF00009">
    <property type="entry name" value="GTP_EFTU"/>
    <property type="match status" value="1"/>
</dbReference>
<feature type="domain" description="Tr-type G" evidence="9">
    <location>
        <begin position="267"/>
        <end position="337"/>
    </location>
</feature>
<dbReference type="InterPro" id="IPR050100">
    <property type="entry name" value="TRAFAC_GTPase_members"/>
</dbReference>
<dbReference type="GO" id="GO:0003924">
    <property type="term" value="F:GTPase activity"/>
    <property type="evidence" value="ECO:0007669"/>
    <property type="project" value="InterPro"/>
</dbReference>
<keyword evidence="3" id="KW-0597">Phosphoprotein</keyword>
<dbReference type="GO" id="GO:0005737">
    <property type="term" value="C:cytoplasm"/>
    <property type="evidence" value="ECO:0007669"/>
    <property type="project" value="UniProtKB-SubCell"/>
</dbReference>